<feature type="region of interest" description="Disordered" evidence="10">
    <location>
        <begin position="115"/>
        <end position="212"/>
    </location>
</feature>
<dbReference type="GO" id="GO:0005524">
    <property type="term" value="F:ATP binding"/>
    <property type="evidence" value="ECO:0007669"/>
    <property type="project" value="UniProtKB-KW"/>
</dbReference>
<feature type="region of interest" description="Disordered" evidence="10">
    <location>
        <begin position="1027"/>
        <end position="1067"/>
    </location>
</feature>
<keyword evidence="15" id="KW-1185">Reference proteome</keyword>
<dbReference type="Pfam" id="PF00271">
    <property type="entry name" value="Helicase_C"/>
    <property type="match status" value="1"/>
</dbReference>
<name>A0A0G4KUQ0_VERLO</name>
<evidence type="ECO:0000256" key="5">
    <source>
        <dbReference type="ARBA" id="ARBA00022801"/>
    </source>
</evidence>
<dbReference type="InterPro" id="IPR001650">
    <property type="entry name" value="Helicase_C-like"/>
</dbReference>
<keyword evidence="3" id="KW-0547">Nucleotide-binding</keyword>
<dbReference type="Gene3D" id="3.40.50.300">
    <property type="entry name" value="P-loop containing nucleotide triphosphate hydrolases"/>
    <property type="match status" value="2"/>
</dbReference>
<dbReference type="CDD" id="cd18793">
    <property type="entry name" value="SF2_C_SNF"/>
    <property type="match status" value="1"/>
</dbReference>
<feature type="compositionally biased region" description="Polar residues" evidence="10">
    <location>
        <begin position="1030"/>
        <end position="1039"/>
    </location>
</feature>
<dbReference type="GO" id="GO:0004386">
    <property type="term" value="F:helicase activity"/>
    <property type="evidence" value="ECO:0007669"/>
    <property type="project" value="UniProtKB-KW"/>
</dbReference>
<dbReference type="Pfam" id="PF00176">
    <property type="entry name" value="SNF2-rel_dom"/>
    <property type="match status" value="1"/>
</dbReference>
<keyword evidence="5" id="KW-0378">Hydrolase</keyword>
<feature type="compositionally biased region" description="Acidic residues" evidence="10">
    <location>
        <begin position="844"/>
        <end position="865"/>
    </location>
</feature>
<dbReference type="InterPro" id="IPR001841">
    <property type="entry name" value="Znf_RING"/>
</dbReference>
<dbReference type="PROSITE" id="PS00518">
    <property type="entry name" value="ZF_RING_1"/>
    <property type="match status" value="1"/>
</dbReference>
<evidence type="ECO:0000259" key="11">
    <source>
        <dbReference type="PROSITE" id="PS50089"/>
    </source>
</evidence>
<evidence type="ECO:0000256" key="9">
    <source>
        <dbReference type="PROSITE-ProRule" id="PRU00175"/>
    </source>
</evidence>
<keyword evidence="4 9" id="KW-0863">Zinc-finger</keyword>
<evidence type="ECO:0000256" key="6">
    <source>
        <dbReference type="ARBA" id="ARBA00022806"/>
    </source>
</evidence>
<dbReference type="InterPro" id="IPR038718">
    <property type="entry name" value="SNF2-like_sf"/>
</dbReference>
<dbReference type="InterPro" id="IPR018957">
    <property type="entry name" value="Znf_C3HC4_RING-type"/>
</dbReference>
<protein>
    <recommendedName>
        <fullName evidence="16">RING-type domain-containing protein</fullName>
    </recommendedName>
</protein>
<dbReference type="Gene3D" id="3.30.40.10">
    <property type="entry name" value="Zinc/RING finger domain, C3HC4 (zinc finger)"/>
    <property type="match status" value="1"/>
</dbReference>
<dbReference type="PANTHER" id="PTHR45626:SF16">
    <property type="entry name" value="ATP-DEPENDENT HELICASE ULS1"/>
    <property type="match status" value="1"/>
</dbReference>
<dbReference type="PROSITE" id="PS51194">
    <property type="entry name" value="HELICASE_CTER"/>
    <property type="match status" value="1"/>
</dbReference>
<evidence type="ECO:0008006" key="16">
    <source>
        <dbReference type="Google" id="ProtNLM"/>
    </source>
</evidence>
<dbReference type="InterPro" id="IPR000330">
    <property type="entry name" value="SNF2_N"/>
</dbReference>
<organism evidence="14 15">
    <name type="scientific">Verticillium longisporum</name>
    <name type="common">Verticillium dahliae var. longisporum</name>
    <dbReference type="NCBI Taxonomy" id="100787"/>
    <lineage>
        <taxon>Eukaryota</taxon>
        <taxon>Fungi</taxon>
        <taxon>Dikarya</taxon>
        <taxon>Ascomycota</taxon>
        <taxon>Pezizomycotina</taxon>
        <taxon>Sordariomycetes</taxon>
        <taxon>Hypocreomycetidae</taxon>
        <taxon>Glomerellales</taxon>
        <taxon>Plectosphaerellaceae</taxon>
        <taxon>Verticillium</taxon>
    </lineage>
</organism>
<evidence type="ECO:0000259" key="12">
    <source>
        <dbReference type="PROSITE" id="PS51192"/>
    </source>
</evidence>
<dbReference type="InterPro" id="IPR013083">
    <property type="entry name" value="Znf_RING/FYVE/PHD"/>
</dbReference>
<proteinExistence type="inferred from homology"/>
<evidence type="ECO:0000256" key="8">
    <source>
        <dbReference type="ARBA" id="ARBA00022840"/>
    </source>
</evidence>
<keyword evidence="7" id="KW-0862">Zinc</keyword>
<dbReference type="Pfam" id="PF00097">
    <property type="entry name" value="zf-C3HC4"/>
    <property type="match status" value="1"/>
</dbReference>
<feature type="region of interest" description="Disordered" evidence="10">
    <location>
        <begin position="833"/>
        <end position="937"/>
    </location>
</feature>
<dbReference type="SMART" id="SM00490">
    <property type="entry name" value="HELICc"/>
    <property type="match status" value="1"/>
</dbReference>
<keyword evidence="8" id="KW-0067">ATP-binding</keyword>
<evidence type="ECO:0000256" key="1">
    <source>
        <dbReference type="ARBA" id="ARBA00007025"/>
    </source>
</evidence>
<comment type="similarity">
    <text evidence="1">Belongs to the SNF2/RAD54 helicase family.</text>
</comment>
<evidence type="ECO:0000256" key="3">
    <source>
        <dbReference type="ARBA" id="ARBA00022741"/>
    </source>
</evidence>
<feature type="region of interest" description="Disordered" evidence="10">
    <location>
        <begin position="983"/>
        <end position="1014"/>
    </location>
</feature>
<dbReference type="AlphaFoldDB" id="A0A0G4KUQ0"/>
<dbReference type="CDD" id="cd16449">
    <property type="entry name" value="RING-HC"/>
    <property type="match status" value="1"/>
</dbReference>
<dbReference type="GO" id="GO:0000724">
    <property type="term" value="P:double-strand break repair via homologous recombination"/>
    <property type="evidence" value="ECO:0007669"/>
    <property type="project" value="TreeGrafter"/>
</dbReference>
<evidence type="ECO:0000256" key="7">
    <source>
        <dbReference type="ARBA" id="ARBA00022833"/>
    </source>
</evidence>
<keyword evidence="2" id="KW-0479">Metal-binding</keyword>
<dbReference type="SMART" id="SM00487">
    <property type="entry name" value="DEXDc"/>
    <property type="match status" value="1"/>
</dbReference>
<dbReference type="GO" id="GO:0008270">
    <property type="term" value="F:zinc ion binding"/>
    <property type="evidence" value="ECO:0007669"/>
    <property type="project" value="UniProtKB-KW"/>
</dbReference>
<feature type="domain" description="Helicase C-terminal" evidence="13">
    <location>
        <begin position="1109"/>
        <end position="1272"/>
    </location>
</feature>
<evidence type="ECO:0000256" key="2">
    <source>
        <dbReference type="ARBA" id="ARBA00022723"/>
    </source>
</evidence>
<evidence type="ECO:0000256" key="10">
    <source>
        <dbReference type="SAM" id="MobiDB-lite"/>
    </source>
</evidence>
<dbReference type="PROSITE" id="PS51192">
    <property type="entry name" value="HELICASE_ATP_BIND_1"/>
    <property type="match status" value="1"/>
</dbReference>
<dbReference type="SMART" id="SM00184">
    <property type="entry name" value="RING"/>
    <property type="match status" value="1"/>
</dbReference>
<feature type="domain" description="RING-type" evidence="11">
    <location>
        <begin position="754"/>
        <end position="806"/>
    </location>
</feature>
<dbReference type="SUPFAM" id="SSF52540">
    <property type="entry name" value="P-loop containing nucleoside triphosphate hydrolases"/>
    <property type="match status" value="2"/>
</dbReference>
<dbReference type="PROSITE" id="PS50089">
    <property type="entry name" value="ZF_RING_2"/>
    <property type="match status" value="1"/>
</dbReference>
<dbReference type="GO" id="GO:0005737">
    <property type="term" value="C:cytoplasm"/>
    <property type="evidence" value="ECO:0007669"/>
    <property type="project" value="TreeGrafter"/>
</dbReference>
<reference evidence="14 15" key="1">
    <citation type="submission" date="2015-05" db="EMBL/GenBank/DDBJ databases">
        <authorList>
            <person name="Wang D.B."/>
            <person name="Wang M."/>
        </authorList>
    </citation>
    <scope>NUCLEOTIDE SEQUENCE [LARGE SCALE GENOMIC DNA]</scope>
    <source>
        <strain evidence="14">VL1</strain>
    </source>
</reference>
<feature type="compositionally biased region" description="Acidic residues" evidence="10">
    <location>
        <begin position="999"/>
        <end position="1011"/>
    </location>
</feature>
<dbReference type="InterPro" id="IPR050628">
    <property type="entry name" value="SNF2_RAD54_helicase_TF"/>
</dbReference>
<evidence type="ECO:0000259" key="13">
    <source>
        <dbReference type="PROSITE" id="PS51194"/>
    </source>
</evidence>
<dbReference type="Proteomes" id="UP000044602">
    <property type="component" value="Unassembled WGS sequence"/>
</dbReference>
<keyword evidence="6" id="KW-0347">Helicase</keyword>
<feature type="compositionally biased region" description="Basic residues" evidence="10">
    <location>
        <begin position="1040"/>
        <end position="1067"/>
    </location>
</feature>
<dbReference type="InterPro" id="IPR017907">
    <property type="entry name" value="Znf_RING_CS"/>
</dbReference>
<dbReference type="Gene3D" id="3.40.50.10810">
    <property type="entry name" value="Tandem AAA-ATPase domain"/>
    <property type="match status" value="1"/>
</dbReference>
<gene>
    <name evidence="14" type="ORF">BN1708_002514</name>
</gene>
<dbReference type="CDD" id="cd18008">
    <property type="entry name" value="DEXDc_SHPRH-like"/>
    <property type="match status" value="1"/>
</dbReference>
<evidence type="ECO:0000256" key="4">
    <source>
        <dbReference type="ARBA" id="ARBA00022771"/>
    </source>
</evidence>
<dbReference type="STRING" id="100787.A0A0G4KUQ0"/>
<evidence type="ECO:0000313" key="14">
    <source>
        <dbReference type="EMBL" id="CRK13155.1"/>
    </source>
</evidence>
<dbReference type="EMBL" id="CVQH01004446">
    <property type="protein sequence ID" value="CRK13155.1"/>
    <property type="molecule type" value="Genomic_DNA"/>
</dbReference>
<feature type="compositionally biased region" description="Basic residues" evidence="10">
    <location>
        <begin position="892"/>
        <end position="934"/>
    </location>
</feature>
<sequence length="1277" mass="144510">MADSQAYQGDAALTNAEYHIRQLRDSLKGERAYLRKLPRDGHDTFLAAQIHTTRRKIASLCEQIDAAEESKGRIVTRFPDARITADRPNDSFSRFYGHRTYPSAYHEGNAPVQVGTGYETASPESHRAIRPNGLYSHQTRQPGFPSYISGDMASSSHGSGYGQSDFRPRSKRDLSSVQGAHDAMSPGRSKRQAFVDSRRSSTASDSSVMDLTQADDKIEAAVAQKRSKTETRRQGVTYPMTSSPIFLEERLVRPEPSRSSSPVPASLFGHQPSWRAPNDGANNIMRRDGSQRQQPALTGLAATIQRTSQIDFNTMTYGSGDALEENTQRDLHRILEIDSPGSASQRQANIGEEERQRQHIEQFVRTLGAETPDDQQVDVPPGLRYPLYAHQKQALTWMKKQEASARKGGILGDDMGLGKTISTLALMIANPAKNGSRTTLIVAPLSLVRQWEEEIKDKLLPDHQLSICIFHESNRPRADELMRYDVVLTTYQTLCSEHKKVTTFWTQAADRNVDQDNDVLLAQSVRLFHPTKSMFYRIVLDEAQMIKNRKGKTSLAATALMAKHRWCLTGTPMMNTLHEIYPFYRFLQIEPYNDWAIFTRTFGPLKKGANPGPALNAFRVLLQKTMLRRDKKSEINGQRILQLPEKTEEIVHIELEGEQLQYYKAVTENAQVIFNAYIREGTSHKQYSVLLVQLLRMRQAVCHPHLVLDDEESVPLNRDKEAALELAMTLKAPVVNRLIEQVRGAMESLEGFDCPVCLDKIPNPAIPFPCGHYMCSDCLRTHVENGERDNIRRGENVQQIRCAVCREPLETEKVIDLSTFKLLHMPELLDAEVNDINKEREESDTSGDEESDEFSSDDEEENADDVDARGNLQGFVVDDEDDESSTVGAPSRHTKAKQQAKSKRATTKNKQPKQKGPRRKVKATMLKSLRKSAKRSAQDGRDYRRYLCAVCREPLETEKVIDLSTFKLLHMPELLDAEVKDVNAERQESDTSGGHESDEFSSSDEEENADDVDARGNLQGFVVDDEYDESSTAGAPSRNTKAKQQAKNKRATTKNKQPKPKGPRRKVKATMLKSLRKSAKRSAQDGRDYRRYLSKHWMTSAKVQACVDLIKQIRDESDGRAKTLIFSQWTMFLDLMEIALQKDEELKHVGHVRYDGDMNMKDRFKSAQRFRENPRTKLMLISLKAGNAGLNLVQASRVIILDPFWNPFVEMQAVDRVHRIGQQNEVKVYRILIKDSVEDRIMEIQTKKREAIEAALDGKASRGMGLSMADLRHLFGF</sequence>
<dbReference type="GO" id="GO:0016787">
    <property type="term" value="F:hydrolase activity"/>
    <property type="evidence" value="ECO:0007669"/>
    <property type="project" value="UniProtKB-KW"/>
</dbReference>
<feature type="domain" description="Helicase ATP-binding" evidence="12">
    <location>
        <begin position="400"/>
        <end position="590"/>
    </location>
</feature>
<dbReference type="GO" id="GO:0005634">
    <property type="term" value="C:nucleus"/>
    <property type="evidence" value="ECO:0007669"/>
    <property type="project" value="TreeGrafter"/>
</dbReference>
<accession>A0A0G4KUQ0</accession>
<feature type="compositionally biased region" description="Basic and acidic residues" evidence="10">
    <location>
        <begin position="983"/>
        <end position="998"/>
    </location>
</feature>
<dbReference type="SUPFAM" id="SSF57850">
    <property type="entry name" value="RING/U-box"/>
    <property type="match status" value="1"/>
</dbReference>
<feature type="region of interest" description="Disordered" evidence="10">
    <location>
        <begin position="255"/>
        <end position="276"/>
    </location>
</feature>
<evidence type="ECO:0000313" key="15">
    <source>
        <dbReference type="Proteomes" id="UP000044602"/>
    </source>
</evidence>
<dbReference type="GO" id="GO:0008094">
    <property type="term" value="F:ATP-dependent activity, acting on DNA"/>
    <property type="evidence" value="ECO:0007669"/>
    <property type="project" value="TreeGrafter"/>
</dbReference>
<dbReference type="InterPro" id="IPR027417">
    <property type="entry name" value="P-loop_NTPase"/>
</dbReference>
<dbReference type="InterPro" id="IPR014001">
    <property type="entry name" value="Helicase_ATP-bd"/>
</dbReference>
<dbReference type="PANTHER" id="PTHR45626">
    <property type="entry name" value="TRANSCRIPTION TERMINATION FACTOR 2-RELATED"/>
    <property type="match status" value="1"/>
</dbReference>
<dbReference type="InterPro" id="IPR049730">
    <property type="entry name" value="SNF2/RAD54-like_C"/>
</dbReference>